<sequence length="110" mass="12212">MPFSAALTAAVRLILAPHALQDLMRIEQTLWCERGPQAAPVFTFLLDGLQSLSAQPGVGRPVGDGLRELAIRRGRDHYLARYHYDAPRQRVLVLCLRGKAELICHCGEAH</sequence>
<comment type="caution">
    <text evidence="2">The sequence shown here is derived from an EMBL/GenBank/DDBJ whole genome shotgun (WGS) entry which is preliminary data.</text>
</comment>
<dbReference type="EMBL" id="JARVII010000011">
    <property type="protein sequence ID" value="MDG9699422.1"/>
    <property type="molecule type" value="Genomic_DNA"/>
</dbReference>
<keyword evidence="3" id="KW-1185">Reference proteome</keyword>
<name>A0AAW6RKX4_9BURK</name>
<dbReference type="InterPro" id="IPR035093">
    <property type="entry name" value="RelE/ParE_toxin_dom_sf"/>
</dbReference>
<reference evidence="2 3" key="1">
    <citation type="submission" date="2023-04" db="EMBL/GenBank/DDBJ databases">
        <title>Ottowia paracancer sp. nov., isolated from human stomach.</title>
        <authorList>
            <person name="Song Y."/>
        </authorList>
    </citation>
    <scope>NUCLEOTIDE SEQUENCE [LARGE SCALE GENOMIC DNA]</scope>
    <source>
        <strain evidence="2 3">10c7w1</strain>
    </source>
</reference>
<organism evidence="2 3">
    <name type="scientific">Ottowia cancrivicina</name>
    <dbReference type="NCBI Taxonomy" id="3040346"/>
    <lineage>
        <taxon>Bacteria</taxon>
        <taxon>Pseudomonadati</taxon>
        <taxon>Pseudomonadota</taxon>
        <taxon>Betaproteobacteria</taxon>
        <taxon>Burkholderiales</taxon>
        <taxon>Comamonadaceae</taxon>
        <taxon>Ottowia</taxon>
    </lineage>
</organism>
<evidence type="ECO:0000256" key="1">
    <source>
        <dbReference type="ARBA" id="ARBA00022649"/>
    </source>
</evidence>
<gene>
    <name evidence="2" type="ORF">QB898_06775</name>
</gene>
<accession>A0AAW6RKX4</accession>
<dbReference type="RefSeq" id="WP_050715241.1">
    <property type="nucleotide sequence ID" value="NZ_JARVII010000011.1"/>
</dbReference>
<proteinExistence type="predicted"/>
<dbReference type="InterPro" id="IPR007712">
    <property type="entry name" value="RelE/ParE_toxin"/>
</dbReference>
<dbReference type="AlphaFoldDB" id="A0AAW6RKX4"/>
<dbReference type="Proteomes" id="UP001237156">
    <property type="component" value="Unassembled WGS sequence"/>
</dbReference>
<evidence type="ECO:0000313" key="3">
    <source>
        <dbReference type="Proteomes" id="UP001237156"/>
    </source>
</evidence>
<evidence type="ECO:0000313" key="2">
    <source>
        <dbReference type="EMBL" id="MDG9699422.1"/>
    </source>
</evidence>
<dbReference type="Gene3D" id="3.30.2310.20">
    <property type="entry name" value="RelE-like"/>
    <property type="match status" value="1"/>
</dbReference>
<protein>
    <submittedName>
        <fullName evidence="2">Type II toxin-antitoxin system RelE/ParE family toxin</fullName>
    </submittedName>
</protein>
<dbReference type="Pfam" id="PF05016">
    <property type="entry name" value="ParE_toxin"/>
    <property type="match status" value="1"/>
</dbReference>
<keyword evidence="1" id="KW-1277">Toxin-antitoxin system</keyword>